<feature type="transmembrane region" description="Helical" evidence="2">
    <location>
        <begin position="364"/>
        <end position="383"/>
    </location>
</feature>
<feature type="transmembrane region" description="Helical" evidence="2">
    <location>
        <begin position="1281"/>
        <end position="1299"/>
    </location>
</feature>
<feature type="region of interest" description="Disordered" evidence="1">
    <location>
        <begin position="1711"/>
        <end position="1732"/>
    </location>
</feature>
<feature type="compositionally biased region" description="Basic and acidic residues" evidence="1">
    <location>
        <begin position="865"/>
        <end position="878"/>
    </location>
</feature>
<dbReference type="Pfam" id="PF24874">
    <property type="entry name" value="Piezo_THU9_anchor"/>
    <property type="match status" value="1"/>
</dbReference>
<evidence type="ECO:0000313" key="6">
    <source>
        <dbReference type="Proteomes" id="UP000674179"/>
    </source>
</evidence>
<feature type="transmembrane region" description="Helical" evidence="2">
    <location>
        <begin position="422"/>
        <end position="443"/>
    </location>
</feature>
<evidence type="ECO:0000313" key="5">
    <source>
        <dbReference type="EMBL" id="KAG5468623.1"/>
    </source>
</evidence>
<keyword evidence="6" id="KW-1185">Reference proteome</keyword>
<feature type="region of interest" description="Disordered" evidence="1">
    <location>
        <begin position="861"/>
        <end position="886"/>
    </location>
</feature>
<name>A0A836KK30_LEIEN</name>
<evidence type="ECO:0000256" key="1">
    <source>
        <dbReference type="SAM" id="MobiDB-lite"/>
    </source>
</evidence>
<feature type="transmembrane region" description="Helical" evidence="2">
    <location>
        <begin position="1239"/>
        <end position="1261"/>
    </location>
</feature>
<feature type="transmembrane region" description="Helical" evidence="2">
    <location>
        <begin position="234"/>
        <end position="258"/>
    </location>
</feature>
<feature type="region of interest" description="Disordered" evidence="1">
    <location>
        <begin position="562"/>
        <end position="599"/>
    </location>
</feature>
<feature type="region of interest" description="Disordered" evidence="1">
    <location>
        <begin position="643"/>
        <end position="672"/>
    </location>
</feature>
<dbReference type="GO" id="GO:0005261">
    <property type="term" value="F:monoatomic cation channel activity"/>
    <property type="evidence" value="ECO:0007669"/>
    <property type="project" value="TreeGrafter"/>
</dbReference>
<feature type="domain" description="Piezo non-specific cation channel cap" evidence="3">
    <location>
        <begin position="1536"/>
        <end position="1850"/>
    </location>
</feature>
<feature type="transmembrane region" description="Helical" evidence="2">
    <location>
        <begin position="389"/>
        <end position="410"/>
    </location>
</feature>
<dbReference type="InterPro" id="IPR027272">
    <property type="entry name" value="Piezo"/>
</dbReference>
<evidence type="ECO:0000259" key="3">
    <source>
        <dbReference type="Pfam" id="PF12166"/>
    </source>
</evidence>
<feature type="transmembrane region" description="Helical" evidence="2">
    <location>
        <begin position="1028"/>
        <end position="1061"/>
    </location>
</feature>
<feature type="domain" description="Piezo THU9 and anchor" evidence="4">
    <location>
        <begin position="1238"/>
        <end position="1484"/>
    </location>
</feature>
<evidence type="ECO:0008006" key="7">
    <source>
        <dbReference type="Google" id="ProtNLM"/>
    </source>
</evidence>
<keyword evidence="2" id="KW-1133">Transmembrane helix</keyword>
<feature type="transmembrane region" description="Helical" evidence="2">
    <location>
        <begin position="1462"/>
        <end position="1483"/>
    </location>
</feature>
<feature type="compositionally biased region" description="Low complexity" evidence="1">
    <location>
        <begin position="1716"/>
        <end position="1727"/>
    </location>
</feature>
<dbReference type="EMBL" id="JAFHKP010000034">
    <property type="protein sequence ID" value="KAG5468623.1"/>
    <property type="molecule type" value="Genomic_DNA"/>
</dbReference>
<feature type="region of interest" description="Disordered" evidence="1">
    <location>
        <begin position="940"/>
        <end position="963"/>
    </location>
</feature>
<evidence type="ECO:0000259" key="4">
    <source>
        <dbReference type="Pfam" id="PF24874"/>
    </source>
</evidence>
<dbReference type="RefSeq" id="XP_067689330.1">
    <property type="nucleotide sequence ID" value="XM_067833227.1"/>
</dbReference>
<dbReference type="InterPro" id="IPR056770">
    <property type="entry name" value="Piezo_THU9_anchor"/>
</dbReference>
<accession>A0A836KK30</accession>
<dbReference type="GO" id="GO:0071260">
    <property type="term" value="P:cellular response to mechanical stimulus"/>
    <property type="evidence" value="ECO:0007669"/>
    <property type="project" value="TreeGrafter"/>
</dbReference>
<feature type="transmembrane region" description="Helical" evidence="2">
    <location>
        <begin position="1311"/>
        <end position="1330"/>
    </location>
</feature>
<feature type="transmembrane region" description="Helical" evidence="2">
    <location>
        <begin position="1350"/>
        <end position="1370"/>
    </location>
</feature>
<dbReference type="Proteomes" id="UP000674179">
    <property type="component" value="Chromosome 34"/>
</dbReference>
<dbReference type="OrthoDB" id="303066at2759"/>
<reference evidence="5 6" key="1">
    <citation type="submission" date="2021-02" db="EMBL/GenBank/DDBJ databases">
        <title>Leishmania (Mundinia) enrietti genome sequencing and assembly.</title>
        <authorList>
            <person name="Almutairi H."/>
            <person name="Gatherer D."/>
        </authorList>
    </citation>
    <scope>NUCLEOTIDE SEQUENCE [LARGE SCALE GENOMIC DNA]</scope>
    <source>
        <strain evidence="5">CUR178</strain>
    </source>
</reference>
<evidence type="ECO:0000256" key="2">
    <source>
        <dbReference type="SAM" id="Phobius"/>
    </source>
</evidence>
<dbReference type="KEGG" id="lenr:94168737"/>
<feature type="transmembrane region" description="Helical" evidence="2">
    <location>
        <begin position="12"/>
        <end position="43"/>
    </location>
</feature>
<dbReference type="InterPro" id="IPR031334">
    <property type="entry name" value="Piezo_cap_dom"/>
</dbReference>
<dbReference type="GO" id="GO:0050982">
    <property type="term" value="P:detection of mechanical stimulus"/>
    <property type="evidence" value="ECO:0007669"/>
    <property type="project" value="TreeGrafter"/>
</dbReference>
<dbReference type="PANTHER" id="PTHR13167:SF25">
    <property type="entry name" value="PIEZO-TYPE MECHANOSENSITIVE ION CHANNEL COMPONENT"/>
    <property type="match status" value="1"/>
</dbReference>
<organism evidence="5 6">
    <name type="scientific">Leishmania enriettii</name>
    <dbReference type="NCBI Taxonomy" id="5663"/>
    <lineage>
        <taxon>Eukaryota</taxon>
        <taxon>Discoba</taxon>
        <taxon>Euglenozoa</taxon>
        <taxon>Kinetoplastea</taxon>
        <taxon>Metakinetoplastina</taxon>
        <taxon>Trypanosomatida</taxon>
        <taxon>Trypanosomatidae</taxon>
        <taxon>Leishmaniinae</taxon>
        <taxon>Leishmania</taxon>
    </lineage>
</organism>
<dbReference type="GO" id="GO:0016020">
    <property type="term" value="C:membrane"/>
    <property type="evidence" value="ECO:0007669"/>
    <property type="project" value="InterPro"/>
</dbReference>
<feature type="transmembrane region" description="Helical" evidence="2">
    <location>
        <begin position="1142"/>
        <end position="1164"/>
    </location>
</feature>
<protein>
    <recommendedName>
        <fullName evidence="7">Piezo non-specific cation channel R-Ras-binding domain-containing protein</fullName>
    </recommendedName>
</protein>
<dbReference type="GeneID" id="94168737"/>
<feature type="transmembrane region" description="Helical" evidence="2">
    <location>
        <begin position="1073"/>
        <end position="1092"/>
    </location>
</feature>
<dbReference type="GO" id="GO:0042391">
    <property type="term" value="P:regulation of membrane potential"/>
    <property type="evidence" value="ECO:0007669"/>
    <property type="project" value="TreeGrafter"/>
</dbReference>
<keyword evidence="2" id="KW-0812">Transmembrane</keyword>
<keyword evidence="2" id="KW-0472">Membrane</keyword>
<gene>
    <name evidence="5" type="ORF">CUR178_01457</name>
</gene>
<dbReference type="PANTHER" id="PTHR13167">
    <property type="entry name" value="PIEZO-TYPE MECHANOSENSITIVE ION CHANNEL COMPONENT"/>
    <property type="match status" value="1"/>
</dbReference>
<dbReference type="Pfam" id="PF12166">
    <property type="entry name" value="Piezo_cap"/>
    <property type="match status" value="1"/>
</dbReference>
<sequence>MPEQPHAVANGAYLFLALHLLFLLTIVWQSVVAAGLLFSFFILSSLQPVAWDVLEEGQQQYLNAELVAAEPSTEDVGGKEKEGGTQAFVSAVYPPHESPATDGCRASRYHCTPSPPREVCRSVEVRSSVKNYDGVASQGTGPPSTTRECEPCRDADNISVKLCPPVRDGADDTLIYVASALDRPSTERPTAESVRIQADECNAQVEVTHGRRGASVPQPQMHANSFNFIPRSSWVLATAVITLATACASGALFGLLYASEDVNLSSGSSVAPGWATKPAAKALLIVLVGVQVDSSNSKWRFCANTACLSVVSVASWCLLLGRALGRCSQEPRNAASLVRAGSRVKGSSTWSNVRVGWYTVLRRLGGFVSSAPYSLVWVGVAGAGQQTALGLLSLTVVMVMVLLLSSHVGQVQRQRESDCGQWWWALYTCTLLCLWEAQMVLLLPPVQHSLKAASVWARYGRWLTAVGAVPAASHSSTLRWRIVQAIGLWWAGMEFACCHTATRSTSPLARLRDGRKQRALLVRGLARRDEIQRSCAIYQNRAAHRKLQQLRLERGAYLFQPHHAGSDDQRQRAHAPQSHGTSWCGEQHYTQRDGPQIRGHEPFGNSSLSHCCWLGRDGQQHLPIYICSGHSNEHEGQPTLLRHDPAPSGTARVRGANTGWPTEAAGSSPPYSNSSVYGFLSGRRAPWQYSEIASTQPSAESESEVVLITATAAVLLSESAAEPLKSCDPEVEPPRYIWQGLAREPTRSPCRGPVEVDGNDADVGHSSCRAYKNGEHRSRRWGSPWSTSGVHSSYSFSVTTSGPRAGHSKLCGAANKNLSPRPNGSGGCRSNARWPSMIHGTPVDASAVKCASSFGEGGVHRRLSLSREDPGHPEKAGAEHVGMSSAVSGAEEEIRVADACPLVSSLPARLRGRIRLATHKVSELLRDHLQRHTVSLPAELENSADECPAAPQTGAAHSHRKRRCQTTEEGAECLQEAFGPAASSRAAEGAAPPLDILLDAPPSSTSCREIGQAPSLWRLLELYVMQYWSYLCALLMLIQFAVCGTVVNLVPSFASTVYALLQRPWPPLWYWRLQLLFSALAFLAKSAARVYLLAMVPSVSPTTCRWVNLLLLRVDVDAPSALVASFPSLPPSSMFGSEFYRYMWVDIAVSGSVLTAVAIQWAVVFPDHCVFWSRESREGERDPTASRPAAALASLAPTGPPAHEAHHETPHRGAVKLWRFCTRHLRRWNTHRCGAGADYYVAQLFFDGLALALFAWAYYAIVPEDTANSESNLLHAVKQNQLPGIFVATALGLVVVLVLERILYVLQALVAKYLLHCLLAAAYHALYVVWLTSQESKRGSGATSSVITTASVSLLLSAKLVSLWCSALQLRHGYELHRQHDAFTIKTDMLHWLGHATFRAVPFLMELRVLLDWSFSATTLKVQHWMLLEDIHHTVYKRYVDMRDLHYTSRHLGRRFPHLVRLYQGVFGFTVILFLLFFPLFWYSTFSPQVRANHVTAWTTEMAFAGMSSVPLFSADATVRPSIFREAATLSVGGASVKADSLLRFAAVTDTWQTAHLALCSSRMWPYTPAALQELVDRLGRRSGVVNLLVRNRVTRDRASEAKMTAVELEESYALPPASQAILADALKAWREADHADSASMTKYAASALGPVMVPLPFLYSPYVLSYGTGVSFLPDVATREASCVLTLHRVGQYRGFSCVQCTEGNQSSPATSTLAAGMAPGPAASSQIESASEPDETSASLAFVVVSNNVATVQSSFSLIPSVGIIALYTSFVLVMSSYIRDYFAGDAHRVVLLQLANPEPVAELLRYLYLARSSANDGQVHDLALEQLLFMELLDLLRSPERLLRLGGRRVDDYVAATYRQALYDATRRPFALPREDGS</sequence>
<proteinExistence type="predicted"/>
<comment type="caution">
    <text evidence="5">The sequence shown here is derived from an EMBL/GenBank/DDBJ whole genome shotgun (WGS) entry which is preliminary data.</text>
</comment>
<dbReference type="GO" id="GO:0008381">
    <property type="term" value="F:mechanosensitive monoatomic ion channel activity"/>
    <property type="evidence" value="ECO:0007669"/>
    <property type="project" value="InterPro"/>
</dbReference>